<accession>A0ABY5ZI40</accession>
<name>A0ABY5ZI40_9BACT</name>
<evidence type="ECO:0000313" key="2">
    <source>
        <dbReference type="EMBL" id="UWZ78564.1"/>
    </source>
</evidence>
<gene>
    <name evidence="2" type="ORF">L9S41_12855</name>
</gene>
<organism evidence="2 3">
    <name type="scientific">Geoalkalibacter halelectricus</name>
    <dbReference type="NCBI Taxonomy" id="2847045"/>
    <lineage>
        <taxon>Bacteria</taxon>
        <taxon>Pseudomonadati</taxon>
        <taxon>Thermodesulfobacteriota</taxon>
        <taxon>Desulfuromonadia</taxon>
        <taxon>Desulfuromonadales</taxon>
        <taxon>Geoalkalibacteraceae</taxon>
        <taxon>Geoalkalibacter</taxon>
    </lineage>
</organism>
<proteinExistence type="predicted"/>
<sequence>MCLLPRKIVVLPLLLSLLVVLVAPPATASAVLPAADKGCCAHPGQHAEPDFADTAIGCQFCSVLSFDLTAPLTLRVCQAESLSLALAPPTLILAQFPTAIDWPPERT</sequence>
<keyword evidence="3" id="KW-1185">Reference proteome</keyword>
<feature type="signal peptide" evidence="1">
    <location>
        <begin position="1"/>
        <end position="28"/>
    </location>
</feature>
<feature type="chain" id="PRO_5045228905" description="DUF2946 domain-containing protein" evidence="1">
    <location>
        <begin position="29"/>
        <end position="107"/>
    </location>
</feature>
<dbReference type="RefSeq" id="WP_260746918.1">
    <property type="nucleotide sequence ID" value="NZ_CP092109.1"/>
</dbReference>
<protein>
    <recommendedName>
        <fullName evidence="4">DUF2946 domain-containing protein</fullName>
    </recommendedName>
</protein>
<dbReference type="Proteomes" id="UP001060414">
    <property type="component" value="Chromosome"/>
</dbReference>
<evidence type="ECO:0000313" key="3">
    <source>
        <dbReference type="Proteomes" id="UP001060414"/>
    </source>
</evidence>
<reference evidence="2" key="1">
    <citation type="journal article" date="2022" name="Environ. Microbiol.">
        <title>Geoalkalibacter halelectricus SAP #1 sp. nov. possessing extracellular electron transfer and mineral#reducing capabilities from a haloalkaline environment.</title>
        <authorList>
            <person name="Yadav S."/>
            <person name="Singh R."/>
            <person name="Sundharam S.S."/>
            <person name="Chaudhary S."/>
            <person name="Krishnamurthi S."/>
            <person name="Patil S.A."/>
        </authorList>
    </citation>
    <scope>NUCLEOTIDE SEQUENCE</scope>
    <source>
        <strain evidence="2">SAP-1</strain>
    </source>
</reference>
<keyword evidence="1" id="KW-0732">Signal</keyword>
<evidence type="ECO:0000256" key="1">
    <source>
        <dbReference type="SAM" id="SignalP"/>
    </source>
</evidence>
<dbReference type="EMBL" id="CP092109">
    <property type="protein sequence ID" value="UWZ78564.1"/>
    <property type="molecule type" value="Genomic_DNA"/>
</dbReference>
<evidence type="ECO:0008006" key="4">
    <source>
        <dbReference type="Google" id="ProtNLM"/>
    </source>
</evidence>